<dbReference type="GeneTree" id="ENSGT00390000013786"/>
<evidence type="ECO:0000313" key="3">
    <source>
        <dbReference type="Proteomes" id="UP000261640"/>
    </source>
</evidence>
<keyword evidence="1" id="KW-0732">Signal</keyword>
<dbReference type="AlphaFoldDB" id="A0A7N8YF24"/>
<evidence type="ECO:0000256" key="1">
    <source>
        <dbReference type="SAM" id="SignalP"/>
    </source>
</evidence>
<feature type="signal peptide" evidence="1">
    <location>
        <begin position="1"/>
        <end position="20"/>
    </location>
</feature>
<protein>
    <submittedName>
        <fullName evidence="2">Centrosomal protein 126</fullName>
    </submittedName>
</protein>
<organism evidence="2 3">
    <name type="scientific">Mastacembelus armatus</name>
    <name type="common">zig-zag eel</name>
    <dbReference type="NCBI Taxonomy" id="205130"/>
    <lineage>
        <taxon>Eukaryota</taxon>
        <taxon>Metazoa</taxon>
        <taxon>Chordata</taxon>
        <taxon>Craniata</taxon>
        <taxon>Vertebrata</taxon>
        <taxon>Euteleostomi</taxon>
        <taxon>Actinopterygii</taxon>
        <taxon>Neopterygii</taxon>
        <taxon>Teleostei</taxon>
        <taxon>Neoteleostei</taxon>
        <taxon>Acanthomorphata</taxon>
        <taxon>Anabantaria</taxon>
        <taxon>Synbranchiformes</taxon>
        <taxon>Mastacembelidae</taxon>
        <taxon>Mastacembelus</taxon>
    </lineage>
</organism>
<accession>A0A7N8YF24</accession>
<sequence length="134" mass="15848">MGVAERSLLLVSGSFNLLMAVLKTYLEHQTQVSLSKTWFMFCSFAWLRALEERRKQWDVQEQRLRENILQQRRKHVQDATERFQRAHLPPSQRCRHSFRRNVPNIEHALSEIQGTLNSYTQQSSFLSSNSNISR</sequence>
<feature type="chain" id="PRO_5031002500" evidence="1">
    <location>
        <begin position="21"/>
        <end position="134"/>
    </location>
</feature>
<name>A0A7N8YF24_9TELE</name>
<dbReference type="GO" id="GO:0007052">
    <property type="term" value="P:mitotic spindle organization"/>
    <property type="evidence" value="ECO:0007669"/>
    <property type="project" value="InterPro"/>
</dbReference>
<dbReference type="Proteomes" id="UP000261640">
    <property type="component" value="Unplaced"/>
</dbReference>
<keyword evidence="3" id="KW-1185">Reference proteome</keyword>
<dbReference type="GO" id="GO:1905515">
    <property type="term" value="P:non-motile cilium assembly"/>
    <property type="evidence" value="ECO:0007669"/>
    <property type="project" value="InterPro"/>
</dbReference>
<evidence type="ECO:0000313" key="2">
    <source>
        <dbReference type="Ensembl" id="ENSMAMP00000059540.1"/>
    </source>
</evidence>
<proteinExistence type="predicted"/>
<dbReference type="Ensembl" id="ENSMAMT00000044907.1">
    <property type="protein sequence ID" value="ENSMAMP00000059540.1"/>
    <property type="gene ID" value="ENSMAMG00000012316.2"/>
</dbReference>
<dbReference type="GO" id="GO:0031122">
    <property type="term" value="P:cytoplasmic microtubule organization"/>
    <property type="evidence" value="ECO:0007669"/>
    <property type="project" value="InterPro"/>
</dbReference>
<dbReference type="GO" id="GO:0030496">
    <property type="term" value="C:midbody"/>
    <property type="evidence" value="ECO:0007669"/>
    <property type="project" value="TreeGrafter"/>
</dbReference>
<dbReference type="InterPro" id="IPR028257">
    <property type="entry name" value="CEP126"/>
</dbReference>
<dbReference type="PANTHER" id="PTHR31191">
    <property type="entry name" value="CENTROSOMAL PROTEIN CEP126"/>
    <property type="match status" value="1"/>
</dbReference>
<dbReference type="PANTHER" id="PTHR31191:SF4">
    <property type="entry name" value="CENTROSOMAL PROTEIN OF 126 KDA"/>
    <property type="match status" value="1"/>
</dbReference>
<dbReference type="GO" id="GO:0005813">
    <property type="term" value="C:centrosome"/>
    <property type="evidence" value="ECO:0007669"/>
    <property type="project" value="InterPro"/>
</dbReference>
<reference evidence="2" key="2">
    <citation type="submission" date="2025-09" db="UniProtKB">
        <authorList>
            <consortium name="Ensembl"/>
        </authorList>
    </citation>
    <scope>IDENTIFICATION</scope>
</reference>
<dbReference type="Pfam" id="PF15352">
    <property type="entry name" value="K1377"/>
    <property type="match status" value="1"/>
</dbReference>
<dbReference type="GO" id="GO:0097546">
    <property type="term" value="C:ciliary base"/>
    <property type="evidence" value="ECO:0007669"/>
    <property type="project" value="InterPro"/>
</dbReference>
<reference evidence="2" key="1">
    <citation type="submission" date="2025-08" db="UniProtKB">
        <authorList>
            <consortium name="Ensembl"/>
        </authorList>
    </citation>
    <scope>IDENTIFICATION</scope>
</reference>